<name>A0AAE3H7V9_9BACT</name>
<evidence type="ECO:0000313" key="3">
    <source>
        <dbReference type="EMBL" id="MCP9765845.1"/>
    </source>
</evidence>
<dbReference type="InterPro" id="IPR036565">
    <property type="entry name" value="Mur-like_cat_sf"/>
</dbReference>
<gene>
    <name evidence="3" type="ORF">EGI31_23160</name>
</gene>
<dbReference type="EMBL" id="RJUF01000193">
    <property type="protein sequence ID" value="MCP9765845.1"/>
    <property type="molecule type" value="Genomic_DNA"/>
</dbReference>
<protein>
    <submittedName>
        <fullName evidence="3">Peptidoglycan synthetase</fullName>
    </submittedName>
</protein>
<dbReference type="SUPFAM" id="SSF51984">
    <property type="entry name" value="MurCD N-terminal domain"/>
    <property type="match status" value="1"/>
</dbReference>
<dbReference type="SUPFAM" id="SSF53244">
    <property type="entry name" value="MurD-like peptide ligases, peptide-binding domain"/>
    <property type="match status" value="1"/>
</dbReference>
<dbReference type="AlphaFoldDB" id="A0AAE3H7V9"/>
<dbReference type="RefSeq" id="WP_255039546.1">
    <property type="nucleotide sequence ID" value="NZ_RJUF01000193.1"/>
</dbReference>
<keyword evidence="4" id="KW-1185">Reference proteome</keyword>
<dbReference type="GO" id="GO:0005524">
    <property type="term" value="F:ATP binding"/>
    <property type="evidence" value="ECO:0007669"/>
    <property type="project" value="InterPro"/>
</dbReference>
<evidence type="ECO:0000313" key="4">
    <source>
        <dbReference type="Proteomes" id="UP001204144"/>
    </source>
</evidence>
<dbReference type="InterPro" id="IPR050061">
    <property type="entry name" value="MurCDEF_pg_biosynth"/>
</dbReference>
<comment type="caution">
    <text evidence="3">The sequence shown here is derived from an EMBL/GenBank/DDBJ whole genome shotgun (WGS) entry which is preliminary data.</text>
</comment>
<dbReference type="PANTHER" id="PTHR43445:SF5">
    <property type="entry name" value="UDP-N-ACETYLMURAMATE--L-ALANYL-GAMMA-D-GLUTAMYL-MESO-2,6-DIAMINOHEPTANDIOATE LIGASE"/>
    <property type="match status" value="1"/>
</dbReference>
<dbReference type="Gene3D" id="3.90.190.20">
    <property type="entry name" value="Mur ligase, C-terminal domain"/>
    <property type="match status" value="1"/>
</dbReference>
<dbReference type="InterPro" id="IPR036615">
    <property type="entry name" value="Mur_ligase_C_dom_sf"/>
</dbReference>
<dbReference type="InterPro" id="IPR013221">
    <property type="entry name" value="Mur_ligase_cen"/>
</dbReference>
<feature type="domain" description="Mur ligase N-terminal catalytic" evidence="1">
    <location>
        <begin position="7"/>
        <end position="101"/>
    </location>
</feature>
<dbReference type="Gene3D" id="3.40.50.720">
    <property type="entry name" value="NAD(P)-binding Rossmann-like Domain"/>
    <property type="match status" value="1"/>
</dbReference>
<dbReference type="Proteomes" id="UP001204144">
    <property type="component" value="Unassembled WGS sequence"/>
</dbReference>
<feature type="domain" description="Mur ligase central" evidence="2">
    <location>
        <begin position="113"/>
        <end position="285"/>
    </location>
</feature>
<dbReference type="PANTHER" id="PTHR43445">
    <property type="entry name" value="UDP-N-ACETYLMURAMATE--L-ALANINE LIGASE-RELATED"/>
    <property type="match status" value="1"/>
</dbReference>
<proteinExistence type="predicted"/>
<dbReference type="Pfam" id="PF01225">
    <property type="entry name" value="Mur_ligase"/>
    <property type="match status" value="1"/>
</dbReference>
<evidence type="ECO:0000259" key="2">
    <source>
        <dbReference type="Pfam" id="PF08245"/>
    </source>
</evidence>
<dbReference type="InterPro" id="IPR000713">
    <property type="entry name" value="Mur_ligase_N"/>
</dbReference>
<dbReference type="SUPFAM" id="SSF53623">
    <property type="entry name" value="MurD-like peptide ligases, catalytic domain"/>
    <property type="match status" value="1"/>
</dbReference>
<accession>A0AAE3H7V9</accession>
<dbReference type="Gene3D" id="3.40.1190.10">
    <property type="entry name" value="Mur-like, catalytic domain"/>
    <property type="match status" value="1"/>
</dbReference>
<reference evidence="3 4" key="1">
    <citation type="submission" date="2018-11" db="EMBL/GenBank/DDBJ databases">
        <title>Novel bacteria species description.</title>
        <authorList>
            <person name="Han J.-H."/>
        </authorList>
    </citation>
    <scope>NUCLEOTIDE SEQUENCE [LARGE SCALE GENOMIC DNA]</scope>
    <source>
        <strain evidence="3 4">KCTC23259</strain>
    </source>
</reference>
<organism evidence="3 4">
    <name type="scientific">Lacihabitans soyangensis</name>
    <dbReference type="NCBI Taxonomy" id="869394"/>
    <lineage>
        <taxon>Bacteria</taxon>
        <taxon>Pseudomonadati</taxon>
        <taxon>Bacteroidota</taxon>
        <taxon>Cytophagia</taxon>
        <taxon>Cytophagales</taxon>
        <taxon>Leadbetterellaceae</taxon>
        <taxon>Lacihabitans</taxon>
    </lineage>
</organism>
<dbReference type="Pfam" id="PF08245">
    <property type="entry name" value="Mur_ligase_M"/>
    <property type="match status" value="1"/>
</dbReference>
<evidence type="ECO:0000259" key="1">
    <source>
        <dbReference type="Pfam" id="PF01225"/>
    </source>
</evidence>
<dbReference type="GO" id="GO:0016881">
    <property type="term" value="F:acid-amino acid ligase activity"/>
    <property type="evidence" value="ECO:0007669"/>
    <property type="project" value="InterPro"/>
</dbReference>
<sequence>MINSTKKVHFIAVGGAVMHNLALALHQKGYQVSGSDDEIYEPAKSRLEKVGILPKEFGWFPDKINAELDAIILGMHARKDNPELLRALELGLKVYSFPEYVYEQSVQKQRVVIAGSHGKTSITSIILHVLAYHKKNFDYLVGAQIEGFDLMVKLTEDALIIVIEGDEYLSSAIEMKSKFLFYHPHIVLISGIAWDHFNVFPTFDKYVNAFEELADGIDKGGVLLFDETDEILKVLGEKDRAGVEKMPYKKHPYEVKNGKVFLETPNGELQIELFGEHNMKNLQGAKLILDKLGITEEMFYEAIQTFKGAAKRLETLGSNSNTHIYRDFAHAPSKVGATTNATKELYPNRKLVACYELHTFSSLNKEFLPHYDQKLADADLAIVFFSPHTLEMKKMPALDKEEIKAYFGREDLLVFTEAKELEGFLKSQNWGQSNLLLMSSGTFGGMDFVKFAEEILSLPVS</sequence>